<dbReference type="AlphaFoldDB" id="A0A1R3K917"/>
<organism evidence="2 3">
    <name type="scientific">Corchorus capsularis</name>
    <name type="common">Jute</name>
    <dbReference type="NCBI Taxonomy" id="210143"/>
    <lineage>
        <taxon>Eukaryota</taxon>
        <taxon>Viridiplantae</taxon>
        <taxon>Streptophyta</taxon>
        <taxon>Embryophyta</taxon>
        <taxon>Tracheophyta</taxon>
        <taxon>Spermatophyta</taxon>
        <taxon>Magnoliopsida</taxon>
        <taxon>eudicotyledons</taxon>
        <taxon>Gunneridae</taxon>
        <taxon>Pentapetalae</taxon>
        <taxon>rosids</taxon>
        <taxon>malvids</taxon>
        <taxon>Malvales</taxon>
        <taxon>Malvaceae</taxon>
        <taxon>Grewioideae</taxon>
        <taxon>Apeibeae</taxon>
        <taxon>Corchorus</taxon>
    </lineage>
</organism>
<feature type="non-terminal residue" evidence="2">
    <location>
        <position position="24"/>
    </location>
</feature>
<proteinExistence type="predicted"/>
<dbReference type="EMBL" id="AWWV01006019">
    <property type="protein sequence ID" value="OMP03582.1"/>
    <property type="molecule type" value="Genomic_DNA"/>
</dbReference>
<name>A0A1R3K917_COCAP</name>
<evidence type="ECO:0000313" key="2">
    <source>
        <dbReference type="EMBL" id="OMP03582.1"/>
    </source>
</evidence>
<comment type="caution">
    <text evidence="2">The sequence shown here is derived from an EMBL/GenBank/DDBJ whole genome shotgun (WGS) entry which is preliminary data.</text>
</comment>
<evidence type="ECO:0000313" key="3">
    <source>
        <dbReference type="Proteomes" id="UP000188268"/>
    </source>
</evidence>
<accession>A0A1R3K917</accession>
<feature type="region of interest" description="Disordered" evidence="1">
    <location>
        <begin position="1"/>
        <end position="24"/>
    </location>
</feature>
<gene>
    <name evidence="2" type="ORF">CCACVL1_02358</name>
</gene>
<dbReference type="Proteomes" id="UP000188268">
    <property type="component" value="Unassembled WGS sequence"/>
</dbReference>
<keyword evidence="3" id="KW-1185">Reference proteome</keyword>
<evidence type="ECO:0000256" key="1">
    <source>
        <dbReference type="SAM" id="MobiDB-lite"/>
    </source>
</evidence>
<reference evidence="2 3" key="1">
    <citation type="submission" date="2013-09" db="EMBL/GenBank/DDBJ databases">
        <title>Corchorus capsularis genome sequencing.</title>
        <authorList>
            <person name="Alam M."/>
            <person name="Haque M.S."/>
            <person name="Islam M.S."/>
            <person name="Emdad E.M."/>
            <person name="Islam M.M."/>
            <person name="Ahmed B."/>
            <person name="Halim A."/>
            <person name="Hossen Q.M.M."/>
            <person name="Hossain M.Z."/>
            <person name="Ahmed R."/>
            <person name="Khan M.M."/>
            <person name="Islam R."/>
            <person name="Rashid M.M."/>
            <person name="Khan S.A."/>
            <person name="Rahman M.S."/>
            <person name="Alam M."/>
        </authorList>
    </citation>
    <scope>NUCLEOTIDE SEQUENCE [LARGE SCALE GENOMIC DNA]</scope>
    <source>
        <strain evidence="3">cv. CVL-1</strain>
        <tissue evidence="2">Whole seedling</tissue>
    </source>
</reference>
<protein>
    <submittedName>
        <fullName evidence="2">Uncharacterized protein</fullName>
    </submittedName>
</protein>
<sequence>MERLKVSKGPRDKKVAVTMAKDEK</sequence>
<dbReference type="Gramene" id="OMP03582">
    <property type="protein sequence ID" value="OMP03582"/>
    <property type="gene ID" value="CCACVL1_02358"/>
</dbReference>